<dbReference type="Gramene" id="GBG66366">
    <property type="protein sequence ID" value="GBG66366"/>
    <property type="gene ID" value="CBR_g60017"/>
</dbReference>
<organism evidence="2 3">
    <name type="scientific">Chara braunii</name>
    <name type="common">Braun's stonewort</name>
    <dbReference type="NCBI Taxonomy" id="69332"/>
    <lineage>
        <taxon>Eukaryota</taxon>
        <taxon>Viridiplantae</taxon>
        <taxon>Streptophyta</taxon>
        <taxon>Charophyceae</taxon>
        <taxon>Charales</taxon>
        <taxon>Characeae</taxon>
        <taxon>Chara</taxon>
    </lineage>
</organism>
<dbReference type="Proteomes" id="UP000265515">
    <property type="component" value="Unassembled WGS sequence"/>
</dbReference>
<name>A0A388K8M8_CHABU</name>
<keyword evidence="3" id="KW-1185">Reference proteome</keyword>
<sequence length="224" mass="25805">MPVVEEREGLGAAAQKRQRKEEGSAQPPMTKERDSVEKRKRVGGVDDTPREPSTRRRTGESSGKRSKSTKERKPDEGDTEEGDDDMEINLNTFNLDKAFFLEMKTGVQRDVVLHVHLERILHIPDREDAYNHRSLDAFLVDTIAATMIGCYERKDMRYTKPIFVLAPIVAPPEKNKHAVRVLPRDFDASHPEKYWYYPVCGQHNARAVMKVKDHVVFGYYNFCE</sequence>
<dbReference type="AlphaFoldDB" id="A0A388K8M8"/>
<feature type="region of interest" description="Disordered" evidence="1">
    <location>
        <begin position="1"/>
        <end position="87"/>
    </location>
</feature>
<comment type="caution">
    <text evidence="2">The sequence shown here is derived from an EMBL/GenBank/DDBJ whole genome shotgun (WGS) entry which is preliminary data.</text>
</comment>
<protein>
    <submittedName>
        <fullName evidence="2">Uncharacterized protein</fullName>
    </submittedName>
</protein>
<proteinExistence type="predicted"/>
<feature type="compositionally biased region" description="Basic and acidic residues" evidence="1">
    <location>
        <begin position="30"/>
        <end position="76"/>
    </location>
</feature>
<gene>
    <name evidence="2" type="ORF">CBR_g60017</name>
</gene>
<feature type="compositionally biased region" description="Acidic residues" evidence="1">
    <location>
        <begin position="77"/>
        <end position="87"/>
    </location>
</feature>
<evidence type="ECO:0000256" key="1">
    <source>
        <dbReference type="SAM" id="MobiDB-lite"/>
    </source>
</evidence>
<evidence type="ECO:0000313" key="3">
    <source>
        <dbReference type="Proteomes" id="UP000265515"/>
    </source>
</evidence>
<evidence type="ECO:0000313" key="2">
    <source>
        <dbReference type="EMBL" id="GBG66366.1"/>
    </source>
</evidence>
<dbReference type="EMBL" id="BFEA01000073">
    <property type="protein sequence ID" value="GBG66366.1"/>
    <property type="molecule type" value="Genomic_DNA"/>
</dbReference>
<accession>A0A388K8M8</accession>
<reference evidence="2 3" key="1">
    <citation type="journal article" date="2018" name="Cell">
        <title>The Chara Genome: Secondary Complexity and Implications for Plant Terrestrialization.</title>
        <authorList>
            <person name="Nishiyama T."/>
            <person name="Sakayama H."/>
            <person name="Vries J.D."/>
            <person name="Buschmann H."/>
            <person name="Saint-Marcoux D."/>
            <person name="Ullrich K.K."/>
            <person name="Haas F.B."/>
            <person name="Vanderstraeten L."/>
            <person name="Becker D."/>
            <person name="Lang D."/>
            <person name="Vosolsobe S."/>
            <person name="Rombauts S."/>
            <person name="Wilhelmsson P.K.I."/>
            <person name="Janitza P."/>
            <person name="Kern R."/>
            <person name="Heyl A."/>
            <person name="Rumpler F."/>
            <person name="Villalobos L.I.A.C."/>
            <person name="Clay J.M."/>
            <person name="Skokan R."/>
            <person name="Toyoda A."/>
            <person name="Suzuki Y."/>
            <person name="Kagoshima H."/>
            <person name="Schijlen E."/>
            <person name="Tajeshwar N."/>
            <person name="Catarino B."/>
            <person name="Hetherington A.J."/>
            <person name="Saltykova A."/>
            <person name="Bonnot C."/>
            <person name="Breuninger H."/>
            <person name="Symeonidi A."/>
            <person name="Radhakrishnan G.V."/>
            <person name="Van Nieuwerburgh F."/>
            <person name="Deforce D."/>
            <person name="Chang C."/>
            <person name="Karol K.G."/>
            <person name="Hedrich R."/>
            <person name="Ulvskov P."/>
            <person name="Glockner G."/>
            <person name="Delwiche C.F."/>
            <person name="Petrasek J."/>
            <person name="Van de Peer Y."/>
            <person name="Friml J."/>
            <person name="Beilby M."/>
            <person name="Dolan L."/>
            <person name="Kohara Y."/>
            <person name="Sugano S."/>
            <person name="Fujiyama A."/>
            <person name="Delaux P.-M."/>
            <person name="Quint M."/>
            <person name="TheiBen G."/>
            <person name="Hagemann M."/>
            <person name="Harholt J."/>
            <person name="Dunand C."/>
            <person name="Zachgo S."/>
            <person name="Langdale J."/>
            <person name="Maumus F."/>
            <person name="Straeten D.V.D."/>
            <person name="Gould S.B."/>
            <person name="Rensing S.A."/>
        </authorList>
    </citation>
    <scope>NUCLEOTIDE SEQUENCE [LARGE SCALE GENOMIC DNA]</scope>
    <source>
        <strain evidence="2 3">S276</strain>
    </source>
</reference>